<evidence type="ECO:0000256" key="1">
    <source>
        <dbReference type="ARBA" id="ARBA00004123"/>
    </source>
</evidence>
<feature type="compositionally biased region" description="Basic and acidic residues" evidence="3">
    <location>
        <begin position="127"/>
        <end position="140"/>
    </location>
</feature>
<dbReference type="InterPro" id="IPR003958">
    <property type="entry name" value="CBFA_NFYB_domain"/>
</dbReference>
<feature type="compositionally biased region" description="Low complexity" evidence="3">
    <location>
        <begin position="333"/>
        <end position="361"/>
    </location>
</feature>
<dbReference type="SUPFAM" id="SSF47113">
    <property type="entry name" value="Histone-fold"/>
    <property type="match status" value="1"/>
</dbReference>
<dbReference type="InterPro" id="IPR009072">
    <property type="entry name" value="Histone-fold"/>
</dbReference>
<evidence type="ECO:0000259" key="4">
    <source>
        <dbReference type="Pfam" id="PF00808"/>
    </source>
</evidence>
<dbReference type="Pfam" id="PF00808">
    <property type="entry name" value="CBFD_NFYB_HMF"/>
    <property type="match status" value="1"/>
</dbReference>
<protein>
    <submittedName>
        <fullName evidence="6">Dr1-associated corepressor</fullName>
    </submittedName>
</protein>
<sequence length="382" mass="42117">MPKSPSKTSKKKKYNARFPPARIKKIMQTDEEVGKVAAAVPVIISRALELFIESLITETSQTTIAKNAKTLSTSHIKQTIESKKQFDFLRDLVSNLPDHQNEENNGEGVHTEADVVVKKGRGRPRKTKDPNDSKRVKGESSKASTDSSEEEEDEDDEGTETDEETHTVPSASASASYLPPAPSKSLQQNSSGSSQDRLAAPPGLPAHVAPPGLLPNQHGGWPPQFMNHPALMPLPPPLRFEPMNDQHSPQAFHHPAGQPQQRPPVPPHVMPGYPGAAGYAAMYQSPHPASASHPYPLPPAPMPSQQQYAPLYQPMMQPPHALPPHSLHEPAHQQQPQQQQQQQQQQSLPNVQQEQQQQQQPMNLSYSARAQRHATEDDDYDS</sequence>
<evidence type="ECO:0000256" key="2">
    <source>
        <dbReference type="ARBA" id="ARBA00023242"/>
    </source>
</evidence>
<proteinExistence type="predicted"/>
<accession>A0ABM0JJX8</accession>
<reference evidence="6" key="1">
    <citation type="submission" date="2025-08" db="UniProtKB">
        <authorList>
            <consortium name="RefSeq"/>
        </authorList>
    </citation>
    <scope>IDENTIFICATION</scope>
</reference>
<dbReference type="PANTHER" id="PTHR10252:SF5">
    <property type="entry name" value="DR1-ASSOCIATED COREPRESSOR"/>
    <property type="match status" value="1"/>
</dbReference>
<keyword evidence="2" id="KW-0539">Nucleus</keyword>
<feature type="compositionally biased region" description="Low complexity" evidence="3">
    <location>
        <begin position="167"/>
        <end position="195"/>
    </location>
</feature>
<dbReference type="PANTHER" id="PTHR10252">
    <property type="entry name" value="HISTONE-LIKE TRANSCRIPTION FACTOR CCAAT-RELATED"/>
    <property type="match status" value="1"/>
</dbReference>
<keyword evidence="5" id="KW-1185">Reference proteome</keyword>
<organism evidence="5 6">
    <name type="scientific">Aplysia californica</name>
    <name type="common">California sea hare</name>
    <dbReference type="NCBI Taxonomy" id="6500"/>
    <lineage>
        <taxon>Eukaryota</taxon>
        <taxon>Metazoa</taxon>
        <taxon>Spiralia</taxon>
        <taxon>Lophotrochozoa</taxon>
        <taxon>Mollusca</taxon>
        <taxon>Gastropoda</taxon>
        <taxon>Heterobranchia</taxon>
        <taxon>Euthyneura</taxon>
        <taxon>Tectipleura</taxon>
        <taxon>Aplysiida</taxon>
        <taxon>Aplysioidea</taxon>
        <taxon>Aplysiidae</taxon>
        <taxon>Aplysia</taxon>
    </lineage>
</organism>
<name>A0ABM0JJX8_APLCA</name>
<feature type="domain" description="Transcription factor CBF/NF-Y/archaeal histone" evidence="4">
    <location>
        <begin position="16"/>
        <end position="79"/>
    </location>
</feature>
<feature type="compositionally biased region" description="Low complexity" evidence="3">
    <location>
        <begin position="270"/>
        <end position="294"/>
    </location>
</feature>
<evidence type="ECO:0000256" key="3">
    <source>
        <dbReference type="SAM" id="MobiDB-lite"/>
    </source>
</evidence>
<dbReference type="Proteomes" id="UP000694888">
    <property type="component" value="Unplaced"/>
</dbReference>
<dbReference type="GeneID" id="101855779"/>
<dbReference type="Gene3D" id="1.10.20.10">
    <property type="entry name" value="Histone, subunit A"/>
    <property type="match status" value="1"/>
</dbReference>
<dbReference type="RefSeq" id="XP_005095412.1">
    <property type="nucleotide sequence ID" value="XM_005095355.3"/>
</dbReference>
<gene>
    <name evidence="6" type="primary">LOC101855779</name>
</gene>
<feature type="region of interest" description="Disordered" evidence="3">
    <location>
        <begin position="97"/>
        <end position="382"/>
    </location>
</feature>
<evidence type="ECO:0000313" key="6">
    <source>
        <dbReference type="RefSeq" id="XP_005095412.1"/>
    </source>
</evidence>
<feature type="compositionally biased region" description="Acidic residues" evidence="3">
    <location>
        <begin position="147"/>
        <end position="163"/>
    </location>
</feature>
<dbReference type="InterPro" id="IPR050568">
    <property type="entry name" value="Transcr_DNA_Rep_Reg"/>
</dbReference>
<evidence type="ECO:0000313" key="5">
    <source>
        <dbReference type="Proteomes" id="UP000694888"/>
    </source>
</evidence>
<comment type="subcellular location">
    <subcellularLocation>
        <location evidence="1">Nucleus</location>
    </subcellularLocation>
</comment>
<dbReference type="CDD" id="cd22906">
    <property type="entry name" value="HFD_DRAP1"/>
    <property type="match status" value="1"/>
</dbReference>